<sequence>MKHKIIAAGIALGLWVSPMTADPLKESLSGMLKKKDKTPAMVNLNGIDLNGKPKNLKPKTRLAKAVIAVVEGKKIRKKEADAYLSKRTRGKIKDFDLLPKAQRLSLVKELSLPILLAKQAKASLSQTEKDALISRAWMQNAILSSDVPEEQIKAAYNRIKAEAMAKSALQQLPPLEKIKERIKMQIAQQQLIGQLMRGVDIKVNSSSDSVAGYVGMIPVSIGEANKALERLTHGQKRWKDLPESDRRKVLNLMAPSKLITLSAKNALTQQQKDTVLANFWMQKGISEVKVSDKEAKARYEKIKKLAKRLKKKEPFPAFSKIEKSLKMEIAREKFVKSLTKHANIKLK</sequence>
<name>A0A1W1EB01_9ZZZZ</name>
<evidence type="ECO:0000313" key="1">
    <source>
        <dbReference type="EMBL" id="SFV91143.1"/>
    </source>
</evidence>
<organism evidence="1">
    <name type="scientific">hydrothermal vent metagenome</name>
    <dbReference type="NCBI Taxonomy" id="652676"/>
    <lineage>
        <taxon>unclassified sequences</taxon>
        <taxon>metagenomes</taxon>
        <taxon>ecological metagenomes</taxon>
    </lineage>
</organism>
<dbReference type="Gene3D" id="1.10.8.1040">
    <property type="match status" value="1"/>
</dbReference>
<dbReference type="AlphaFoldDB" id="A0A1W1EB01"/>
<reference evidence="1" key="1">
    <citation type="submission" date="2016-10" db="EMBL/GenBank/DDBJ databases">
        <authorList>
            <person name="de Groot N.N."/>
        </authorList>
    </citation>
    <scope>NUCLEOTIDE SEQUENCE</scope>
</reference>
<proteinExistence type="predicted"/>
<gene>
    <name evidence="1" type="ORF">MNB_SV-4-943</name>
</gene>
<dbReference type="Gene3D" id="6.10.140.970">
    <property type="match status" value="1"/>
</dbReference>
<accession>A0A1W1EB01</accession>
<dbReference type="EMBL" id="FPIB01000029">
    <property type="protein sequence ID" value="SFV91143.1"/>
    <property type="molecule type" value="Genomic_DNA"/>
</dbReference>
<protein>
    <submittedName>
        <fullName evidence="1">Cell binding factor 2</fullName>
    </submittedName>
</protein>